<dbReference type="InterPro" id="IPR026284">
    <property type="entry name" value="A2MG_proteobact"/>
</dbReference>
<evidence type="ECO:0000259" key="6">
    <source>
        <dbReference type="SMART" id="SM01360"/>
    </source>
</evidence>
<dbReference type="InterPro" id="IPR011626">
    <property type="entry name" value="Alpha-macroglobulin_TED"/>
</dbReference>
<dbReference type="InterPro" id="IPR011625">
    <property type="entry name" value="A2M_N_BRD"/>
</dbReference>
<dbReference type="InterPro" id="IPR041462">
    <property type="entry name" value="Bact_A2M_MG6"/>
</dbReference>
<gene>
    <name evidence="7" type="ORF">GTH24_13090</name>
</gene>
<evidence type="ECO:0000256" key="2">
    <source>
        <dbReference type="ARBA" id="ARBA00022729"/>
    </source>
</evidence>
<dbReference type="InterPro" id="IPR041246">
    <property type="entry name" value="Bact_MG10"/>
</dbReference>
<dbReference type="InterPro" id="IPR008930">
    <property type="entry name" value="Terpenoid_cyclase/PrenylTrfase"/>
</dbReference>
<dbReference type="InterPro" id="IPR047565">
    <property type="entry name" value="Alpha-macroglob_thiol-ester_cl"/>
</dbReference>
<evidence type="ECO:0000259" key="5">
    <source>
        <dbReference type="SMART" id="SM01359"/>
    </source>
</evidence>
<dbReference type="PANTHER" id="PTHR40094:SF1">
    <property type="entry name" value="UBIQUITIN DOMAIN-CONTAINING PROTEIN"/>
    <property type="match status" value="1"/>
</dbReference>
<dbReference type="InterPro" id="IPR049120">
    <property type="entry name" value="A2M_bMG2"/>
</dbReference>
<dbReference type="InterPro" id="IPR021868">
    <property type="entry name" value="Alpha_2_Macroglob_MG3"/>
</dbReference>
<dbReference type="EMBL" id="CP047344">
    <property type="protein sequence ID" value="QIF94772.1"/>
    <property type="molecule type" value="Genomic_DNA"/>
</dbReference>
<dbReference type="Pfam" id="PF21765">
    <property type="entry name" value="CUB_A2MG"/>
    <property type="match status" value="1"/>
</dbReference>
<dbReference type="InterPro" id="IPR040639">
    <property type="entry name" value="A2MG_MG1"/>
</dbReference>
<dbReference type="InterPro" id="IPR049122">
    <property type="entry name" value="A2MG_CUB"/>
</dbReference>
<dbReference type="SMART" id="SM01360">
    <property type="entry name" value="A2M"/>
    <property type="match status" value="1"/>
</dbReference>
<dbReference type="CDD" id="cd02891">
    <property type="entry name" value="A2M_like"/>
    <property type="match status" value="1"/>
</dbReference>
<feature type="region of interest" description="Disordered" evidence="4">
    <location>
        <begin position="36"/>
        <end position="90"/>
    </location>
</feature>
<dbReference type="Gene3D" id="1.50.10.20">
    <property type="match status" value="1"/>
</dbReference>
<dbReference type="PIRSF" id="PIRSF038980">
    <property type="entry name" value="A2M_bac"/>
    <property type="match status" value="1"/>
</dbReference>
<dbReference type="InterPro" id="IPR001599">
    <property type="entry name" value="Macroglobln_a2"/>
</dbReference>
<proteinExistence type="inferred from homology"/>
<accession>A0A6G6SJR1</accession>
<protein>
    <recommendedName>
        <fullName evidence="3">Alpha-2-macroglobulin</fullName>
    </recommendedName>
</protein>
<dbReference type="Gene3D" id="2.60.40.1930">
    <property type="match status" value="1"/>
</dbReference>
<name>A0A6G6SJR1_PROVU</name>
<reference evidence="7 8" key="1">
    <citation type="submission" date="2020-01" db="EMBL/GenBank/DDBJ databases">
        <title>The genomic epidemiology of tigecycline resistance gene tet(X) variants in a swine farm in China.</title>
        <authorList>
            <person name="Peng K."/>
            <person name="Li R."/>
        </authorList>
    </citation>
    <scope>NUCLEOTIDE SEQUENCE [LARGE SCALE GENOMIC DNA]</scope>
    <source>
        <strain evidence="7 8">ZN3</strain>
    </source>
</reference>
<dbReference type="PANTHER" id="PTHR40094">
    <property type="entry name" value="ALPHA-2-MACROGLOBULIN HOMOLOG"/>
    <property type="match status" value="1"/>
</dbReference>
<evidence type="ECO:0000256" key="1">
    <source>
        <dbReference type="ARBA" id="ARBA00010556"/>
    </source>
</evidence>
<dbReference type="GO" id="GO:0004866">
    <property type="term" value="F:endopeptidase inhibitor activity"/>
    <property type="evidence" value="ECO:0007669"/>
    <property type="project" value="UniProtKB-UniRule"/>
</dbReference>
<keyword evidence="3" id="KW-0472">Membrane</keyword>
<dbReference type="Pfam" id="PF01835">
    <property type="entry name" value="MG2"/>
    <property type="match status" value="1"/>
</dbReference>
<dbReference type="Pfam" id="PF07678">
    <property type="entry name" value="TED_complement"/>
    <property type="match status" value="1"/>
</dbReference>
<dbReference type="Pfam" id="PF21142">
    <property type="entry name" value="A2M_bMG2"/>
    <property type="match status" value="1"/>
</dbReference>
<dbReference type="SMART" id="SM01419">
    <property type="entry name" value="Thiol-ester_cl"/>
    <property type="match status" value="1"/>
</dbReference>
<dbReference type="SUPFAM" id="SSF48239">
    <property type="entry name" value="Terpenoid cyclases/Protein prenyltransferases"/>
    <property type="match status" value="1"/>
</dbReference>
<dbReference type="Pfam" id="PF00207">
    <property type="entry name" value="A2M"/>
    <property type="match status" value="1"/>
</dbReference>
<dbReference type="Proteomes" id="UP000503287">
    <property type="component" value="Chromosome"/>
</dbReference>
<feature type="domain" description="Alpha-2-macroglobulin bait region" evidence="5">
    <location>
        <begin position="798"/>
        <end position="947"/>
    </location>
</feature>
<keyword evidence="2" id="KW-0732">Signal</keyword>
<evidence type="ECO:0000313" key="7">
    <source>
        <dbReference type="EMBL" id="QIF94772.1"/>
    </source>
</evidence>
<dbReference type="Pfam" id="PF11974">
    <property type="entry name" value="bMG3"/>
    <property type="match status" value="1"/>
</dbReference>
<evidence type="ECO:0000256" key="4">
    <source>
        <dbReference type="SAM" id="MobiDB-lite"/>
    </source>
</evidence>
<keyword evidence="8" id="KW-1185">Reference proteome</keyword>
<dbReference type="Pfam" id="PF07703">
    <property type="entry name" value="A2M_BRD"/>
    <property type="match status" value="1"/>
</dbReference>
<comment type="function">
    <text evidence="3">Protects the bacterial cell from host peptidases.</text>
</comment>
<dbReference type="GO" id="GO:0005615">
    <property type="term" value="C:extracellular space"/>
    <property type="evidence" value="ECO:0007669"/>
    <property type="project" value="InterPro"/>
</dbReference>
<dbReference type="Pfam" id="PF17962">
    <property type="entry name" value="bMG6"/>
    <property type="match status" value="1"/>
</dbReference>
<dbReference type="Pfam" id="PF17972">
    <property type="entry name" value="bMG5"/>
    <property type="match status" value="1"/>
</dbReference>
<dbReference type="InterPro" id="IPR051802">
    <property type="entry name" value="YfhM-like"/>
</dbReference>
<dbReference type="Pfam" id="PF17970">
    <property type="entry name" value="bMG1"/>
    <property type="match status" value="1"/>
</dbReference>
<dbReference type="SMART" id="SM01359">
    <property type="entry name" value="A2M_N_2"/>
    <property type="match status" value="1"/>
</dbReference>
<evidence type="ECO:0000256" key="3">
    <source>
        <dbReference type="PIRNR" id="PIRNR038980"/>
    </source>
</evidence>
<dbReference type="InterPro" id="IPR002890">
    <property type="entry name" value="MG2"/>
</dbReference>
<dbReference type="Pfam" id="PF17973">
    <property type="entry name" value="bMG10"/>
    <property type="match status" value="1"/>
</dbReference>
<dbReference type="InterPro" id="IPR041203">
    <property type="entry name" value="Bact_A2M_MG5"/>
</dbReference>
<dbReference type="RefSeq" id="WP_072068694.1">
    <property type="nucleotide sequence ID" value="NZ_CP047344.1"/>
</dbReference>
<keyword evidence="3" id="KW-0646">Protease inhibitor</keyword>
<organism evidence="7 8">
    <name type="scientific">Proteus vulgaris</name>
    <dbReference type="NCBI Taxonomy" id="585"/>
    <lineage>
        <taxon>Bacteria</taxon>
        <taxon>Pseudomonadati</taxon>
        <taxon>Pseudomonadota</taxon>
        <taxon>Gammaproteobacteria</taxon>
        <taxon>Enterobacterales</taxon>
        <taxon>Morganellaceae</taxon>
        <taxon>Proteus</taxon>
    </lineage>
</organism>
<evidence type="ECO:0000313" key="8">
    <source>
        <dbReference type="Proteomes" id="UP000503287"/>
    </source>
</evidence>
<feature type="domain" description="Alpha-2-macroglobulin" evidence="6">
    <location>
        <begin position="1016"/>
        <end position="1101"/>
    </location>
</feature>
<comment type="similarity">
    <text evidence="1">Belongs to the protease inhibitor I39 (alpha-2-macroglobulin) family. Bacterial alpha-2-macroglobulin subfamily.</text>
</comment>
<keyword evidence="3" id="KW-1003">Cell membrane</keyword>
<sequence>MDMNQNQFRQYTEKRGYRWCSLAVVLASALALSGCDDKADESSSSTDKAQNVQTTEQKNTAQNTPDTATQTSERSAVTTKTNNETALKSKEVRDELAMRFAGKDVTVLDASELQRDGASTMVVTFSVPLDPDQKFDNVIHLVDTKKGKLEGAWELSDNLMELRFRHLPPSTELNLTIDDKIKGINERTLTTPFSQKLTTEEIFPSVGFTSKGSLLPFDAAEGLPIIALNVDQVDVNFFRVKDEQLAQFLTQWESRSNINYWESDEFLSQADLVYTGRFELNTEKNTRENVLLPLKSIDALKKEGAYIAVMQQAGKYSYTVPATVFTFSDIGLSMHSYLDSLDVFTQSLKNGSALNEVEIRLLDEKGGLISKAQTDSQGHATLEKSDKARLLMAIRDGQTSMIDLRKPALDLSEFDIGGPQGYSKQFFAFGPRDLYRPGETLIVNALLRDGDGNPIKEQPVKVDLLKTDGQVSRSFVWQPENGLYQLKLAIPADENTGTRTLRFDIGDGTPRFYEFQVEDFMPERMALVITGKKGILLSGNDAYFDLEGRYLYGAPAADNRLQGQVFLKASREAVSKLPGYEFGTVKDENFSRLLDEFELNLDSDGQGELSVDSDRYAELKSPINIILQASLLEAGGRPVTRRYQQAVWPATHLAGIRPVFPKKEVYDYRTDKYKSGYSVDENSMAEFEIVYTDQDGKKLPANDLKVKFIYERHDYYWRWSSSNGWESGYNEKDLQMDEQTIKIAKDGTAKVAFPVEWGSYRIEVVDPKTELVSSLRFWAGYSWMDNTGGTGAVRPDQVKLKLDKEGYLPGEKVKLNIVAPHPGKGYVLLESSNGPLWWQEIDVPEKGLDVEVPINKEWARHDLYLTSVVVRPGDTSKQATVKRAVGILHLPLQDKNRRIDISLDAPEKIRPNQDLKIRIKANPVAGQPLPENINVLVSAVDTGVLNITEYKTPDPYDAFFGRKRYSIDQYDVYGQLIEGQGRLANLRFGGDGGEAAALSRGGKKPLTDVQIIAQQTAPVKLNAQGEGEVSLPIPEFNGEVRLMAQAWTADKFGSQEGKVVIAAPLVTQLSLPRFMAGGDNALLSLDLTNLTDDAQSITLNYTASGLVGLGGAESKTVSLTKGERTQVQIPVKAKHGFGQGEFSLSIYGIKVPGEEIKPYHNTWNIGVRPAYPAETLHYASTLQDGETWSLPTDVLNRFNNSTLEGELLLTSRPPLQIARYVRELFAYPYGCLEQTVSGLYPSLYSTEKELKQLGIKTQTDADRKVAIEKGIAHLLTMQKAEGGFSLWNQDGREEYWLTAYATDFLFRASQQGYAVPAEPLKRANDRLLRYLQDKSLVNYEYAVNQDAARFSARAYAALVLANQQKAPLGELRRLYLERNDAGSGLALVQLGIALKLMGDNSRAEGLIAEGVTTTRKYNYGLGDYGSVIRDQALIIALLSENNLETQSRDASVITLSDNLTSREWFSTQESNSLYLAGRFFINMSEQPWEVAVNRQIPAISSDRAVNETLTSTQLQEGLELNNRGGAAIYSRMNIVGYPKVAPAPYSNVLNVHRSYYDLKGNRVHPNRLQSGEMLVVKLEVSADRDVPDALVVDLLPAGLEIENQNLASSSASLSDSAADLQEFIDDMGQANIKHLEYRDDRFVAAVSVDRYRPTTLLYLARAVTPGSYQVPPPQVESMYVPYWRAIGSTETKIDIVP</sequence>
<feature type="compositionally biased region" description="Polar residues" evidence="4">
    <location>
        <begin position="42"/>
        <end position="86"/>
    </location>
</feature>